<feature type="transmembrane region" description="Helical" evidence="1">
    <location>
        <begin position="12"/>
        <end position="31"/>
    </location>
</feature>
<organism evidence="2 3">
    <name type="scientific">Pseudoalteromonas spongiae</name>
    <dbReference type="NCBI Taxonomy" id="298657"/>
    <lineage>
        <taxon>Bacteria</taxon>
        <taxon>Pseudomonadati</taxon>
        <taxon>Pseudomonadota</taxon>
        <taxon>Gammaproteobacteria</taxon>
        <taxon>Alteromonadales</taxon>
        <taxon>Pseudoalteromonadaceae</taxon>
        <taxon>Pseudoalteromonas</taxon>
    </lineage>
</organism>
<gene>
    <name evidence="2" type="ORF">WAE96_14885</name>
</gene>
<protein>
    <submittedName>
        <fullName evidence="2">Uncharacterized protein</fullName>
    </submittedName>
</protein>
<name>A0ABU8EVF2_9GAMM</name>
<keyword evidence="1" id="KW-1133">Transmembrane helix</keyword>
<sequence length="596" mass="67813">MEENVVKKYSVITLIIVLLGALIWFANFYSLPTPEIDHALPNTQITDEIILERVKAAPEKAQTHTKTTIAEDPAKNSYCKDQTRYIAKFERDKKGYLSTLAVAWKLQGQNPQTIINALETTVSKDAAQRFKRDLKLVSSFNESNLSKSQQYLNELTFNDYAKNKHRLHFLKWRQHAIKNDFIESYREQAERYPDIAADILQQAFLQAINIDNPKPDFDQLLLLYDSYYSLNPVPNKLITSHQLSYLLSGLAPDVANKVLSRLLLIEQLDSEETKSIVLARIGGINKQFAEIIKGATVSAKPVVESDELKTRIANIIEKEKLSLSEQNVCQLYDVAEIDSQINVTYVDALTLDYDHPSCDRLLSEQAKEIGMLALFSELSAQFLAADIDLSNLNNAEQVKRADLTLIHEYLAKKPEFERELAYLLIYSRPMHSQRVAIIDALVTQGLYPKDANAVAVIQRLNSEDALRMLDRMGNIDKPNQRGESVVYNLMFINPSLTVELINRGYVQQHSERHPDPLLKMLHFLKENRASDQWISVVDALINNGAKLKARHLDEMYRIKLTLPEIYQKLIELHPELAAEKAGSLKVIQCQGVSDAH</sequence>
<keyword evidence="1" id="KW-0812">Transmembrane</keyword>
<keyword evidence="3" id="KW-1185">Reference proteome</keyword>
<accession>A0ABU8EVF2</accession>
<dbReference type="EMBL" id="JBAWKS010000002">
    <property type="protein sequence ID" value="MEI4550954.1"/>
    <property type="molecule type" value="Genomic_DNA"/>
</dbReference>
<reference evidence="2 3" key="1">
    <citation type="submission" date="2023-12" db="EMBL/GenBank/DDBJ databases">
        <title>Friends and Foes: Symbiotic and Algicidal bacterial influence on Karenia brevis blooms.</title>
        <authorList>
            <person name="Fei C."/>
            <person name="Mohamed A.R."/>
            <person name="Booker A."/>
            <person name="Arshad M."/>
            <person name="Klass S."/>
            <person name="Ahn S."/>
            <person name="Gilbert P.M."/>
            <person name="Heil C.A."/>
            <person name="Martinez J.M."/>
            <person name="Amin S.A."/>
        </authorList>
    </citation>
    <scope>NUCLEOTIDE SEQUENCE [LARGE SCALE GENOMIC DNA]</scope>
    <source>
        <strain evidence="2 3">CE15</strain>
    </source>
</reference>
<proteinExistence type="predicted"/>
<keyword evidence="1" id="KW-0472">Membrane</keyword>
<evidence type="ECO:0000313" key="2">
    <source>
        <dbReference type="EMBL" id="MEI4550954.1"/>
    </source>
</evidence>
<evidence type="ECO:0000256" key="1">
    <source>
        <dbReference type="SAM" id="Phobius"/>
    </source>
</evidence>
<dbReference type="Proteomes" id="UP001382455">
    <property type="component" value="Unassembled WGS sequence"/>
</dbReference>
<comment type="caution">
    <text evidence="2">The sequence shown here is derived from an EMBL/GenBank/DDBJ whole genome shotgun (WGS) entry which is preliminary data.</text>
</comment>
<dbReference type="RefSeq" id="WP_336436008.1">
    <property type="nucleotide sequence ID" value="NZ_JBAWKS010000002.1"/>
</dbReference>
<evidence type="ECO:0000313" key="3">
    <source>
        <dbReference type="Proteomes" id="UP001382455"/>
    </source>
</evidence>